<feature type="domain" description="Endonuclease/exonuclease/phosphatase" evidence="1">
    <location>
        <begin position="20"/>
        <end position="265"/>
    </location>
</feature>
<dbReference type="Proteomes" id="UP000547528">
    <property type="component" value="Unassembled WGS sequence"/>
</dbReference>
<name>A0A7W5XYN7_9MICC</name>
<dbReference type="SUPFAM" id="SSF56219">
    <property type="entry name" value="DNase I-like"/>
    <property type="match status" value="1"/>
</dbReference>
<sequence length="281" mass="30539">MNIDDSALFGAAAAPALQVMSWNVRRRRTLPSARGADRWDTRAPRARSLLSAERPTLLGAQEARTDQAEFLRSSLGMRYGIVGRGRGTGGSGEGCPILYDAERLELLDWNQAALSDRPDRPGSVSWGNIIPRILVTASFRDRATGQTFLALNTHFDHLSGRSRRRSAQAVRGAAADSGLPAVVTGDLNAGPRSAPLRELLGGDTLTDSWAVAQKHESQEWDTFANYRAPRQHRGRVDWILVSPAIRVLRAAINAHQHDDGWASDHLPVQALISLSGGETSP</sequence>
<dbReference type="Pfam" id="PF03372">
    <property type="entry name" value="Exo_endo_phos"/>
    <property type="match status" value="1"/>
</dbReference>
<keyword evidence="2" id="KW-0378">Hydrolase</keyword>
<keyword evidence="2" id="KW-0255">Endonuclease</keyword>
<dbReference type="InterPro" id="IPR036691">
    <property type="entry name" value="Endo/exonu/phosph_ase_sf"/>
</dbReference>
<dbReference type="GO" id="GO:0004519">
    <property type="term" value="F:endonuclease activity"/>
    <property type="evidence" value="ECO:0007669"/>
    <property type="project" value="UniProtKB-KW"/>
</dbReference>
<evidence type="ECO:0000313" key="3">
    <source>
        <dbReference type="Proteomes" id="UP000547528"/>
    </source>
</evidence>
<dbReference type="Gene3D" id="3.60.10.10">
    <property type="entry name" value="Endonuclease/exonuclease/phosphatase"/>
    <property type="match status" value="1"/>
</dbReference>
<dbReference type="PANTHER" id="PTHR12121">
    <property type="entry name" value="CARBON CATABOLITE REPRESSOR PROTEIN 4"/>
    <property type="match status" value="1"/>
</dbReference>
<keyword evidence="2" id="KW-0269">Exonuclease</keyword>
<organism evidence="2 3">
    <name type="scientific">Garicola koreensis</name>
    <dbReference type="NCBI Taxonomy" id="1262554"/>
    <lineage>
        <taxon>Bacteria</taxon>
        <taxon>Bacillati</taxon>
        <taxon>Actinomycetota</taxon>
        <taxon>Actinomycetes</taxon>
        <taxon>Micrococcales</taxon>
        <taxon>Micrococcaceae</taxon>
        <taxon>Garicola</taxon>
    </lineage>
</organism>
<dbReference type="InterPro" id="IPR005135">
    <property type="entry name" value="Endo/exonuclease/phosphatase"/>
</dbReference>
<dbReference type="CDD" id="cd09083">
    <property type="entry name" value="EEP-1"/>
    <property type="match status" value="1"/>
</dbReference>
<dbReference type="GO" id="GO:0000175">
    <property type="term" value="F:3'-5'-RNA exonuclease activity"/>
    <property type="evidence" value="ECO:0007669"/>
    <property type="project" value="TreeGrafter"/>
</dbReference>
<keyword evidence="3" id="KW-1185">Reference proteome</keyword>
<gene>
    <name evidence="2" type="ORF">FHX47_000289</name>
</gene>
<dbReference type="EMBL" id="JACIBT010000001">
    <property type="protein sequence ID" value="MBB3666696.1"/>
    <property type="molecule type" value="Genomic_DNA"/>
</dbReference>
<dbReference type="RefSeq" id="WP_221205958.1">
    <property type="nucleotide sequence ID" value="NZ_BAABKR010000005.1"/>
</dbReference>
<keyword evidence="2" id="KW-0540">Nuclease</keyword>
<dbReference type="AlphaFoldDB" id="A0A7W5XYN7"/>
<evidence type="ECO:0000313" key="2">
    <source>
        <dbReference type="EMBL" id="MBB3666696.1"/>
    </source>
</evidence>
<evidence type="ECO:0000259" key="1">
    <source>
        <dbReference type="Pfam" id="PF03372"/>
    </source>
</evidence>
<reference evidence="2 3" key="1">
    <citation type="submission" date="2020-08" db="EMBL/GenBank/DDBJ databases">
        <title>Sequencing the genomes of 1000 actinobacteria strains.</title>
        <authorList>
            <person name="Klenk H.-P."/>
        </authorList>
    </citation>
    <scope>NUCLEOTIDE SEQUENCE [LARGE SCALE GENOMIC DNA]</scope>
    <source>
        <strain evidence="2 3">DSM 28238</strain>
    </source>
</reference>
<dbReference type="InterPro" id="IPR050410">
    <property type="entry name" value="CCR4/nocturin_mRNA_transcr"/>
</dbReference>
<dbReference type="PANTHER" id="PTHR12121:SF36">
    <property type="entry name" value="ENDONUCLEASE_EXONUCLEASE_PHOSPHATASE DOMAIN-CONTAINING PROTEIN"/>
    <property type="match status" value="1"/>
</dbReference>
<comment type="caution">
    <text evidence="2">The sequence shown here is derived from an EMBL/GenBank/DDBJ whole genome shotgun (WGS) entry which is preliminary data.</text>
</comment>
<accession>A0A7W5XYN7</accession>
<protein>
    <submittedName>
        <fullName evidence="2">Endonuclease/exonuclease/phosphatase family metal-dependent hydrolase</fullName>
    </submittedName>
</protein>
<proteinExistence type="predicted"/>